<feature type="signal peptide" evidence="7">
    <location>
        <begin position="1"/>
        <end position="15"/>
    </location>
</feature>
<feature type="chain" id="PRO_5013175837" description="peptidylprolyl isomerase" evidence="7">
    <location>
        <begin position="16"/>
        <end position="171"/>
    </location>
</feature>
<dbReference type="FunFam" id="3.10.50.40:FF:000006">
    <property type="entry name" value="Peptidyl-prolyl cis-trans isomerase"/>
    <property type="match status" value="1"/>
</dbReference>
<protein>
    <recommendedName>
        <fullName evidence="2 5">peptidylprolyl isomerase</fullName>
        <ecNumber evidence="2 5">5.2.1.8</ecNumber>
    </recommendedName>
</protein>
<keyword evidence="4 5" id="KW-0413">Isomerase</keyword>
<dbReference type="InterPro" id="IPR044609">
    <property type="entry name" value="FKBP2/11"/>
</dbReference>
<dbReference type="Pfam" id="PF00254">
    <property type="entry name" value="FKBP_C"/>
    <property type="match status" value="1"/>
</dbReference>
<dbReference type="Proteomes" id="UP000070444">
    <property type="component" value="Unassembled WGS sequence"/>
</dbReference>
<reference evidence="9 10" key="1">
    <citation type="journal article" date="2015" name="Genome Biol. Evol.">
        <title>Phylogenomic analyses indicate that early fungi evolved digesting cell walls of algal ancestors of land plants.</title>
        <authorList>
            <person name="Chang Y."/>
            <person name="Wang S."/>
            <person name="Sekimoto S."/>
            <person name="Aerts A.L."/>
            <person name="Choi C."/>
            <person name="Clum A."/>
            <person name="LaButti K.M."/>
            <person name="Lindquist E.A."/>
            <person name="Yee Ngan C."/>
            <person name="Ohm R.A."/>
            <person name="Salamov A.A."/>
            <person name="Grigoriev I.V."/>
            <person name="Spatafora J.W."/>
            <person name="Berbee M.L."/>
        </authorList>
    </citation>
    <scope>NUCLEOTIDE SEQUENCE [LARGE SCALE GENOMIC DNA]</scope>
    <source>
        <strain evidence="9 10">NRRL 28638</strain>
    </source>
</reference>
<dbReference type="GO" id="GO:0005783">
    <property type="term" value="C:endoplasmic reticulum"/>
    <property type="evidence" value="ECO:0007669"/>
    <property type="project" value="TreeGrafter"/>
</dbReference>
<keyword evidence="3 5" id="KW-0697">Rotamase</keyword>
<organism evidence="9 10">
    <name type="scientific">Conidiobolus coronatus (strain ATCC 28846 / CBS 209.66 / NRRL 28638)</name>
    <name type="common">Delacroixia coronata</name>
    <dbReference type="NCBI Taxonomy" id="796925"/>
    <lineage>
        <taxon>Eukaryota</taxon>
        <taxon>Fungi</taxon>
        <taxon>Fungi incertae sedis</taxon>
        <taxon>Zoopagomycota</taxon>
        <taxon>Entomophthoromycotina</taxon>
        <taxon>Entomophthoromycetes</taxon>
        <taxon>Entomophthorales</taxon>
        <taxon>Ancylistaceae</taxon>
        <taxon>Conidiobolus</taxon>
    </lineage>
</organism>
<dbReference type="OrthoDB" id="1902587at2759"/>
<sequence length="171" mass="19087">MKLLSLLSLLGLALATTEVNEDEQPKLEKLQIGVLKRISKEDCKVKAGPGNYIQVHYTGTLLKDGSKFDSSLDRNKPFEFELGRGMVIKGWDIGLNGMCEGEKRKIKIPSDMAYGVRGSPPKIPANAPLVFEVEMLNIFKDAKAFYAHEESKAKKEKEDKKEAESVEDEDL</sequence>
<evidence type="ECO:0000313" key="9">
    <source>
        <dbReference type="EMBL" id="KXN70777.1"/>
    </source>
</evidence>
<dbReference type="PROSITE" id="PS50059">
    <property type="entry name" value="FKBP_PPIASE"/>
    <property type="match status" value="1"/>
</dbReference>
<evidence type="ECO:0000256" key="7">
    <source>
        <dbReference type="SAM" id="SignalP"/>
    </source>
</evidence>
<evidence type="ECO:0000256" key="2">
    <source>
        <dbReference type="ARBA" id="ARBA00013194"/>
    </source>
</evidence>
<evidence type="ECO:0000256" key="4">
    <source>
        <dbReference type="ARBA" id="ARBA00023235"/>
    </source>
</evidence>
<evidence type="ECO:0000313" key="10">
    <source>
        <dbReference type="Proteomes" id="UP000070444"/>
    </source>
</evidence>
<name>A0A137P6Y5_CONC2</name>
<evidence type="ECO:0000256" key="1">
    <source>
        <dbReference type="ARBA" id="ARBA00000971"/>
    </source>
</evidence>
<dbReference type="PANTHER" id="PTHR45779:SF7">
    <property type="entry name" value="PEPTIDYLPROLYL ISOMERASE"/>
    <property type="match status" value="1"/>
</dbReference>
<proteinExistence type="predicted"/>
<feature type="compositionally biased region" description="Basic and acidic residues" evidence="6">
    <location>
        <begin position="149"/>
        <end position="164"/>
    </location>
</feature>
<evidence type="ECO:0000256" key="3">
    <source>
        <dbReference type="ARBA" id="ARBA00023110"/>
    </source>
</evidence>
<dbReference type="Gene3D" id="3.10.50.40">
    <property type="match status" value="1"/>
</dbReference>
<accession>A0A137P6Y5</accession>
<dbReference type="OMA" id="KPASCEI"/>
<feature type="region of interest" description="Disordered" evidence="6">
    <location>
        <begin position="149"/>
        <end position="171"/>
    </location>
</feature>
<evidence type="ECO:0000256" key="6">
    <source>
        <dbReference type="SAM" id="MobiDB-lite"/>
    </source>
</evidence>
<evidence type="ECO:0000259" key="8">
    <source>
        <dbReference type="PROSITE" id="PS50059"/>
    </source>
</evidence>
<feature type="domain" description="PPIase FKBP-type" evidence="8">
    <location>
        <begin position="50"/>
        <end position="139"/>
    </location>
</feature>
<dbReference type="PANTHER" id="PTHR45779">
    <property type="entry name" value="PEPTIDYLPROLYL ISOMERASE"/>
    <property type="match status" value="1"/>
</dbReference>
<evidence type="ECO:0000256" key="5">
    <source>
        <dbReference type="PROSITE-ProRule" id="PRU00277"/>
    </source>
</evidence>
<dbReference type="InterPro" id="IPR001179">
    <property type="entry name" value="PPIase_FKBP_dom"/>
</dbReference>
<keyword evidence="10" id="KW-1185">Reference proteome</keyword>
<keyword evidence="7" id="KW-0732">Signal</keyword>
<dbReference type="STRING" id="796925.A0A137P6Y5"/>
<dbReference type="AlphaFoldDB" id="A0A137P6Y5"/>
<comment type="catalytic activity">
    <reaction evidence="1 5">
        <text>[protein]-peptidylproline (omega=180) = [protein]-peptidylproline (omega=0)</text>
        <dbReference type="Rhea" id="RHEA:16237"/>
        <dbReference type="Rhea" id="RHEA-COMP:10747"/>
        <dbReference type="Rhea" id="RHEA-COMP:10748"/>
        <dbReference type="ChEBI" id="CHEBI:83833"/>
        <dbReference type="ChEBI" id="CHEBI:83834"/>
        <dbReference type="EC" id="5.2.1.8"/>
    </reaction>
</comment>
<dbReference type="GO" id="GO:0003755">
    <property type="term" value="F:peptidyl-prolyl cis-trans isomerase activity"/>
    <property type="evidence" value="ECO:0007669"/>
    <property type="project" value="UniProtKB-KW"/>
</dbReference>
<gene>
    <name evidence="9" type="ORF">CONCODRAFT_85088</name>
</gene>
<dbReference type="SUPFAM" id="SSF54534">
    <property type="entry name" value="FKBP-like"/>
    <property type="match status" value="1"/>
</dbReference>
<dbReference type="EMBL" id="KQ964493">
    <property type="protein sequence ID" value="KXN70777.1"/>
    <property type="molecule type" value="Genomic_DNA"/>
</dbReference>
<dbReference type="InterPro" id="IPR046357">
    <property type="entry name" value="PPIase_dom_sf"/>
</dbReference>
<dbReference type="EC" id="5.2.1.8" evidence="2 5"/>